<proteinExistence type="predicted"/>
<evidence type="ECO:0000313" key="2">
    <source>
        <dbReference type="EMBL" id="SIT40525.1"/>
    </source>
</evidence>
<evidence type="ECO:0000313" key="3">
    <source>
        <dbReference type="Proteomes" id="UP000195569"/>
    </source>
</evidence>
<organism evidence="2 3">
    <name type="scientific">Paraburkholderia piptadeniae</name>
    <dbReference type="NCBI Taxonomy" id="1701573"/>
    <lineage>
        <taxon>Bacteria</taxon>
        <taxon>Pseudomonadati</taxon>
        <taxon>Pseudomonadota</taxon>
        <taxon>Betaproteobacteria</taxon>
        <taxon>Burkholderiales</taxon>
        <taxon>Burkholderiaceae</taxon>
        <taxon>Paraburkholderia</taxon>
    </lineage>
</organism>
<dbReference type="Proteomes" id="UP000195569">
    <property type="component" value="Unassembled WGS sequence"/>
</dbReference>
<sequence>MRERRCYLTRAMRFGSYTSEHFEYWQSAFLLLTIDSNVTSDKSQPTGARCCSKHSADFEEI</sequence>
<dbReference type="AlphaFoldDB" id="A0A1N7RZI1"/>
<keyword evidence="3" id="KW-1185">Reference proteome</keyword>
<accession>A0A1N7RZI1</accession>
<protein>
    <submittedName>
        <fullName evidence="2">Uncharacterized protein</fullName>
    </submittedName>
</protein>
<reference evidence="2" key="1">
    <citation type="submission" date="2016-12" db="EMBL/GenBank/DDBJ databases">
        <authorList>
            <person name="Moulin L."/>
        </authorList>
    </citation>
    <scope>NUCLEOTIDE SEQUENCE [LARGE SCALE GENOMIC DNA]</scope>
    <source>
        <strain evidence="2">STM 7183</strain>
    </source>
</reference>
<name>A0A1N7RZI1_9BURK</name>
<feature type="region of interest" description="Disordered" evidence="1">
    <location>
        <begin position="40"/>
        <end position="61"/>
    </location>
</feature>
<comment type="caution">
    <text evidence="2">The sequence shown here is derived from an EMBL/GenBank/DDBJ whole genome shotgun (WGS) entry which is preliminary data.</text>
</comment>
<gene>
    <name evidence="2" type="ORF">BN2476_240209</name>
</gene>
<dbReference type="EMBL" id="CYGY02000024">
    <property type="protein sequence ID" value="SIT40525.1"/>
    <property type="molecule type" value="Genomic_DNA"/>
</dbReference>
<evidence type="ECO:0000256" key="1">
    <source>
        <dbReference type="SAM" id="MobiDB-lite"/>
    </source>
</evidence>